<gene>
    <name evidence="2" type="ORF">NQ317_001695</name>
</gene>
<accession>A0ABQ9J3Z7</accession>
<name>A0ABQ9J3Z7_9CUCU</name>
<keyword evidence="3" id="KW-1185">Reference proteome</keyword>
<organism evidence="2 3">
    <name type="scientific">Molorchus minor</name>
    <dbReference type="NCBI Taxonomy" id="1323400"/>
    <lineage>
        <taxon>Eukaryota</taxon>
        <taxon>Metazoa</taxon>
        <taxon>Ecdysozoa</taxon>
        <taxon>Arthropoda</taxon>
        <taxon>Hexapoda</taxon>
        <taxon>Insecta</taxon>
        <taxon>Pterygota</taxon>
        <taxon>Neoptera</taxon>
        <taxon>Endopterygota</taxon>
        <taxon>Coleoptera</taxon>
        <taxon>Polyphaga</taxon>
        <taxon>Cucujiformia</taxon>
        <taxon>Chrysomeloidea</taxon>
        <taxon>Cerambycidae</taxon>
        <taxon>Lamiinae</taxon>
        <taxon>Monochamini</taxon>
        <taxon>Molorchus</taxon>
    </lineage>
</organism>
<dbReference type="PROSITE" id="PS50005">
    <property type="entry name" value="TPR"/>
    <property type="match status" value="1"/>
</dbReference>
<comment type="caution">
    <text evidence="2">The sequence shown here is derived from an EMBL/GenBank/DDBJ whole genome shotgun (WGS) entry which is preliminary data.</text>
</comment>
<dbReference type="EMBL" id="JAPWTJ010001311">
    <property type="protein sequence ID" value="KAJ8972675.1"/>
    <property type="molecule type" value="Genomic_DNA"/>
</dbReference>
<dbReference type="SUPFAM" id="SSF48452">
    <property type="entry name" value="TPR-like"/>
    <property type="match status" value="1"/>
</dbReference>
<dbReference type="SMART" id="SM00028">
    <property type="entry name" value="TPR"/>
    <property type="match status" value="4"/>
</dbReference>
<proteinExistence type="predicted"/>
<feature type="repeat" description="TPR" evidence="1">
    <location>
        <begin position="124"/>
        <end position="157"/>
    </location>
</feature>
<dbReference type="InterPro" id="IPR011990">
    <property type="entry name" value="TPR-like_helical_dom_sf"/>
</dbReference>
<reference evidence="2" key="1">
    <citation type="journal article" date="2023" name="Insect Mol. Biol.">
        <title>Genome sequencing provides insights into the evolution of gene families encoding plant cell wall-degrading enzymes in longhorned beetles.</title>
        <authorList>
            <person name="Shin N.R."/>
            <person name="Okamura Y."/>
            <person name="Kirsch R."/>
            <person name="Pauchet Y."/>
        </authorList>
    </citation>
    <scope>NUCLEOTIDE SEQUENCE</scope>
    <source>
        <strain evidence="2">MMC_N1</strain>
    </source>
</reference>
<evidence type="ECO:0000256" key="1">
    <source>
        <dbReference type="PROSITE-ProRule" id="PRU00339"/>
    </source>
</evidence>
<dbReference type="InterPro" id="IPR039340">
    <property type="entry name" value="Tfc4/TFIIIC-102/Sfc4"/>
</dbReference>
<evidence type="ECO:0000313" key="3">
    <source>
        <dbReference type="Proteomes" id="UP001162164"/>
    </source>
</evidence>
<dbReference type="PANTHER" id="PTHR23082">
    <property type="entry name" value="TRANSCRIPTION INITIATION FACTOR IIIC TFIIIC , POLYPEPTIDE 3-RELATED"/>
    <property type="match status" value="1"/>
</dbReference>
<dbReference type="InterPro" id="IPR019734">
    <property type="entry name" value="TPR_rpt"/>
</dbReference>
<sequence>MFPYLYKSWKNLLLLLAEKSSISKHRTRKTLTKMLSVNQKKNKRKLRKYTSKLPVYLQGLMGEANLRCARGDLDTSKKMCFEVIRQAPDAYEPYLTLSQMYETTNTKKYKGYLMLASHCAPNNISIYCRLAEVFLQEGNVLEAARCYSRAVRFEPKNTSLHKRRLELFEQNGDTKIIPIVKLTMAKHIPKKEHELILALSMDVAKDYFNQKNYARSIEALRIPLTRIPKHITKDLINMILELLLICGRYSECLDIFTQVCGFTFDVTITEENNLIVNSFIMPENLQVDLKMKFIICLIRLCSTSLIPDLINGILLEDDVEAVGDLYLDVIEALTQSGYPEEALKLLVPLVKSKNFSLAAVWLKYAECLTMCQMPEQAIEAYFTVMALAPSHVEVLYPLAMLLLRQNKRKEALEVLSQDLSTNKIDVAVLLEQMKLLKQINDWASYWRCVELLLSRHCIVLKNSEELKIAITRYTSREKITKIRAMRNFRGDNTDVETNFVSIKEPSVEDEYQIYMGILQLALDRREYSVFQKFAFMGLCSETVSKIFRDLVLKYPNNNLGWNWFAMMVMTPEDIRYVRFLEFFQMKHTKIAEIRGIMTANYELTTGNYTSA</sequence>
<keyword evidence="1" id="KW-0802">TPR repeat</keyword>
<evidence type="ECO:0000313" key="2">
    <source>
        <dbReference type="EMBL" id="KAJ8972675.1"/>
    </source>
</evidence>
<protein>
    <recommendedName>
        <fullName evidence="4">Tetratricopeptide repeat protein</fullName>
    </recommendedName>
</protein>
<dbReference type="Proteomes" id="UP001162164">
    <property type="component" value="Unassembled WGS sequence"/>
</dbReference>
<evidence type="ECO:0008006" key="4">
    <source>
        <dbReference type="Google" id="ProtNLM"/>
    </source>
</evidence>
<dbReference type="PANTHER" id="PTHR23082:SF0">
    <property type="entry name" value="GENERAL TRANSCRIPTION FACTOR 3C POLYPEPTIDE 3"/>
    <property type="match status" value="1"/>
</dbReference>
<dbReference type="Gene3D" id="1.25.40.10">
    <property type="entry name" value="Tetratricopeptide repeat domain"/>
    <property type="match status" value="2"/>
</dbReference>